<dbReference type="PANTHER" id="PTHR33116:SF84">
    <property type="entry name" value="RNA-DIRECTED DNA POLYMERASE"/>
    <property type="match status" value="1"/>
</dbReference>
<keyword evidence="2" id="KW-1185">Reference proteome</keyword>
<dbReference type="EMBL" id="UZAU01000837">
    <property type="status" value="NOT_ANNOTATED_CDS"/>
    <property type="molecule type" value="Genomic_DNA"/>
</dbReference>
<proteinExistence type="predicted"/>
<evidence type="ECO:0000313" key="2">
    <source>
        <dbReference type="Proteomes" id="UP000596661"/>
    </source>
</evidence>
<dbReference type="Proteomes" id="UP000596661">
    <property type="component" value="Unassembled WGS sequence"/>
</dbReference>
<dbReference type="EnsemblPlants" id="evm.model.10.2171">
    <property type="protein sequence ID" value="cds.evm.model.10.2171"/>
    <property type="gene ID" value="evm.TU.10.2171"/>
</dbReference>
<accession>A0A803QME4</accession>
<evidence type="ECO:0008006" key="3">
    <source>
        <dbReference type="Google" id="ProtNLM"/>
    </source>
</evidence>
<dbReference type="Gramene" id="evm.model.10.2171">
    <property type="protein sequence ID" value="cds.evm.model.10.2171"/>
    <property type="gene ID" value="evm.TU.10.2171"/>
</dbReference>
<evidence type="ECO:0000313" key="1">
    <source>
        <dbReference type="EnsemblPlants" id="cds.evm.model.10.2171"/>
    </source>
</evidence>
<dbReference type="AlphaFoldDB" id="A0A803QME4"/>
<protein>
    <recommendedName>
        <fullName evidence="3">Reverse transcriptase domain-containing protein</fullName>
    </recommendedName>
</protein>
<dbReference type="PANTHER" id="PTHR33116">
    <property type="entry name" value="REVERSE TRANSCRIPTASE ZINC-BINDING DOMAIN-CONTAINING PROTEIN-RELATED-RELATED"/>
    <property type="match status" value="1"/>
</dbReference>
<name>A0A803QME4_CANSA</name>
<reference evidence="1" key="1">
    <citation type="submission" date="2021-03" db="UniProtKB">
        <authorList>
            <consortium name="EnsemblPlants"/>
        </authorList>
    </citation>
    <scope>IDENTIFICATION</scope>
</reference>
<sequence>MICVRTPRFSLMFNGSMHGFFEAKRGLRRVHPISLLLFVLGMEYLSRIMKKVGLKKDSKYHERCGELKLNHLSFADDVLLFYNGDYKYIYFMLQGLKLFSRTSGLFPNPNKTFVYSNNICDTDGVPICPKKNSPKDCSILVEKIVAKIRTWSSRNLSFLGKADLINSILMVIHTYWSQLMVLPKSIVRDIEATFAWVFYGVPANI</sequence>
<organism evidence="1 2">
    <name type="scientific">Cannabis sativa</name>
    <name type="common">Hemp</name>
    <name type="synonym">Marijuana</name>
    <dbReference type="NCBI Taxonomy" id="3483"/>
    <lineage>
        <taxon>Eukaryota</taxon>
        <taxon>Viridiplantae</taxon>
        <taxon>Streptophyta</taxon>
        <taxon>Embryophyta</taxon>
        <taxon>Tracheophyta</taxon>
        <taxon>Spermatophyta</taxon>
        <taxon>Magnoliopsida</taxon>
        <taxon>eudicotyledons</taxon>
        <taxon>Gunneridae</taxon>
        <taxon>Pentapetalae</taxon>
        <taxon>rosids</taxon>
        <taxon>fabids</taxon>
        <taxon>Rosales</taxon>
        <taxon>Cannabaceae</taxon>
        <taxon>Cannabis</taxon>
    </lineage>
</organism>